<reference evidence="3" key="1">
    <citation type="submission" date="2017-12" db="EMBL/GenBank/DDBJ databases">
        <authorList>
            <consortium name="DOE Joint Genome Institute"/>
            <person name="Mondo S.J."/>
            <person name="Kjaerbolling I."/>
            <person name="Vesth T.C."/>
            <person name="Frisvad J.C."/>
            <person name="Nybo J.L."/>
            <person name="Theobald S."/>
            <person name="Kuo A."/>
            <person name="Bowyer P."/>
            <person name="Matsuda Y."/>
            <person name="Lyhne E.K."/>
            <person name="Kogle M.E."/>
            <person name="Clum A."/>
            <person name="Lipzen A."/>
            <person name="Salamov A."/>
            <person name="Ngan C.Y."/>
            <person name="Daum C."/>
            <person name="Chiniquy J."/>
            <person name="Barry K."/>
            <person name="LaButti K."/>
            <person name="Haridas S."/>
            <person name="Simmons B.A."/>
            <person name="Magnuson J.K."/>
            <person name="Mortensen U.H."/>
            <person name="Larsen T.O."/>
            <person name="Grigoriev I.V."/>
            <person name="Baker S.E."/>
            <person name="Andersen M.R."/>
            <person name="Nordberg H.P."/>
            <person name="Cantor M.N."/>
            <person name="Hua S.X."/>
        </authorList>
    </citation>
    <scope>NUCLEOTIDE SEQUENCE [LARGE SCALE GENOMIC DNA]</scope>
    <source>
        <strain evidence="3">IBT 19404</strain>
    </source>
</reference>
<feature type="transmembrane region" description="Helical" evidence="1">
    <location>
        <begin position="21"/>
        <end position="42"/>
    </location>
</feature>
<evidence type="ECO:0000313" key="2">
    <source>
        <dbReference type="EMBL" id="PLN86922.1"/>
    </source>
</evidence>
<keyword evidence="1" id="KW-0472">Membrane</keyword>
<protein>
    <submittedName>
        <fullName evidence="2">Uncharacterized protein</fullName>
    </submittedName>
</protein>
<proteinExistence type="predicted"/>
<sequence>MSVKVESRPDVCSSFRRHIRIRIRIHIFSFLVFSIVPTAYGFRSSFQKKQKIYVLRLLKSNHVY</sequence>
<evidence type="ECO:0000313" key="3">
    <source>
        <dbReference type="Proteomes" id="UP000235023"/>
    </source>
</evidence>
<keyword evidence="3" id="KW-1185">Reference proteome</keyword>
<dbReference type="EMBL" id="KZ559496">
    <property type="protein sequence ID" value="PLN86922.1"/>
    <property type="molecule type" value="Genomic_DNA"/>
</dbReference>
<keyword evidence="1" id="KW-0812">Transmembrane</keyword>
<name>A0A2J5IA09_9EURO</name>
<keyword evidence="1" id="KW-1133">Transmembrane helix</keyword>
<organism evidence="2 3">
    <name type="scientific">Aspergillus taichungensis</name>
    <dbReference type="NCBI Taxonomy" id="482145"/>
    <lineage>
        <taxon>Eukaryota</taxon>
        <taxon>Fungi</taxon>
        <taxon>Dikarya</taxon>
        <taxon>Ascomycota</taxon>
        <taxon>Pezizomycotina</taxon>
        <taxon>Eurotiomycetes</taxon>
        <taxon>Eurotiomycetidae</taxon>
        <taxon>Eurotiales</taxon>
        <taxon>Aspergillaceae</taxon>
        <taxon>Aspergillus</taxon>
        <taxon>Aspergillus subgen. Circumdati</taxon>
    </lineage>
</organism>
<dbReference type="Proteomes" id="UP000235023">
    <property type="component" value="Unassembled WGS sequence"/>
</dbReference>
<dbReference type="AlphaFoldDB" id="A0A2J5IA09"/>
<accession>A0A2J5IA09</accession>
<evidence type="ECO:0000256" key="1">
    <source>
        <dbReference type="SAM" id="Phobius"/>
    </source>
</evidence>
<gene>
    <name evidence="2" type="ORF">BDW42DRAFT_1114</name>
</gene>